<feature type="repeat" description="PPR" evidence="3">
    <location>
        <begin position="454"/>
        <end position="488"/>
    </location>
</feature>
<feature type="repeat" description="PPR" evidence="3">
    <location>
        <begin position="419"/>
        <end position="453"/>
    </location>
</feature>
<feature type="repeat" description="PPR" evidence="3">
    <location>
        <begin position="314"/>
        <end position="348"/>
    </location>
</feature>
<evidence type="ECO:0008006" key="6">
    <source>
        <dbReference type="Google" id="ProtNLM"/>
    </source>
</evidence>
<feature type="repeat" description="PPR" evidence="3">
    <location>
        <begin position="524"/>
        <end position="558"/>
    </location>
</feature>
<accession>A0AAE0CW91</accession>
<feature type="repeat" description="PPR" evidence="3">
    <location>
        <begin position="489"/>
        <end position="523"/>
    </location>
</feature>
<feature type="repeat" description="PPR" evidence="3">
    <location>
        <begin position="244"/>
        <end position="278"/>
    </location>
</feature>
<dbReference type="InterPro" id="IPR002885">
    <property type="entry name" value="PPR_rpt"/>
</dbReference>
<organism evidence="4 5">
    <name type="scientific">Dipteronia dyeriana</name>
    <dbReference type="NCBI Taxonomy" id="168575"/>
    <lineage>
        <taxon>Eukaryota</taxon>
        <taxon>Viridiplantae</taxon>
        <taxon>Streptophyta</taxon>
        <taxon>Embryophyta</taxon>
        <taxon>Tracheophyta</taxon>
        <taxon>Spermatophyta</taxon>
        <taxon>Magnoliopsida</taxon>
        <taxon>eudicotyledons</taxon>
        <taxon>Gunneridae</taxon>
        <taxon>Pentapetalae</taxon>
        <taxon>rosids</taxon>
        <taxon>malvids</taxon>
        <taxon>Sapindales</taxon>
        <taxon>Sapindaceae</taxon>
        <taxon>Hippocastanoideae</taxon>
        <taxon>Acereae</taxon>
        <taxon>Dipteronia</taxon>
    </lineage>
</organism>
<evidence type="ECO:0000256" key="3">
    <source>
        <dbReference type="PROSITE-ProRule" id="PRU00708"/>
    </source>
</evidence>
<dbReference type="GO" id="GO:0006396">
    <property type="term" value="P:RNA processing"/>
    <property type="evidence" value="ECO:0007669"/>
    <property type="project" value="TreeGrafter"/>
</dbReference>
<gene>
    <name evidence="4" type="ORF">Ddye_003717</name>
</gene>
<keyword evidence="2" id="KW-0677">Repeat</keyword>
<dbReference type="GO" id="GO:0003729">
    <property type="term" value="F:mRNA binding"/>
    <property type="evidence" value="ECO:0007669"/>
    <property type="project" value="TreeGrafter"/>
</dbReference>
<feature type="repeat" description="PPR" evidence="3">
    <location>
        <begin position="279"/>
        <end position="313"/>
    </location>
</feature>
<dbReference type="NCBIfam" id="TIGR00756">
    <property type="entry name" value="PPR"/>
    <property type="match status" value="12"/>
</dbReference>
<feature type="repeat" description="PPR" evidence="3">
    <location>
        <begin position="609"/>
        <end position="643"/>
    </location>
</feature>
<dbReference type="InterPro" id="IPR011990">
    <property type="entry name" value="TPR-like_helical_dom_sf"/>
</dbReference>
<feature type="repeat" description="PPR" evidence="3">
    <location>
        <begin position="209"/>
        <end position="243"/>
    </location>
</feature>
<dbReference type="AlphaFoldDB" id="A0AAE0CW91"/>
<feature type="repeat" description="PPR" evidence="3">
    <location>
        <begin position="349"/>
        <end position="383"/>
    </location>
</feature>
<dbReference type="InterPro" id="IPR051114">
    <property type="entry name" value="Mito_RNA_Proc_CCM1"/>
</dbReference>
<dbReference type="PANTHER" id="PTHR47934:SF6">
    <property type="entry name" value="MITOCHONDRIAL GROUP I INTRON SPLICING FACTOR CCM1-RELATED"/>
    <property type="match status" value="1"/>
</dbReference>
<reference evidence="4" key="1">
    <citation type="journal article" date="2023" name="Plant J.">
        <title>Genome sequences and population genomics provide insights into the demographic history, inbreeding, and mutation load of two 'living fossil' tree species of Dipteronia.</title>
        <authorList>
            <person name="Feng Y."/>
            <person name="Comes H.P."/>
            <person name="Chen J."/>
            <person name="Zhu S."/>
            <person name="Lu R."/>
            <person name="Zhang X."/>
            <person name="Li P."/>
            <person name="Qiu J."/>
            <person name="Olsen K.M."/>
            <person name="Qiu Y."/>
        </authorList>
    </citation>
    <scope>NUCLEOTIDE SEQUENCE</scope>
    <source>
        <strain evidence="4">KIB01</strain>
    </source>
</reference>
<feature type="repeat" description="PPR" evidence="3">
    <location>
        <begin position="559"/>
        <end position="593"/>
    </location>
</feature>
<feature type="repeat" description="PPR" evidence="3">
    <location>
        <begin position="644"/>
        <end position="678"/>
    </location>
</feature>
<evidence type="ECO:0000256" key="2">
    <source>
        <dbReference type="ARBA" id="ARBA00022737"/>
    </source>
</evidence>
<evidence type="ECO:0000313" key="4">
    <source>
        <dbReference type="EMBL" id="KAK2665143.1"/>
    </source>
</evidence>
<dbReference type="Proteomes" id="UP001280121">
    <property type="component" value="Unassembled WGS sequence"/>
</dbReference>
<dbReference type="GO" id="GO:0007005">
    <property type="term" value="P:mitochondrion organization"/>
    <property type="evidence" value="ECO:0007669"/>
    <property type="project" value="TreeGrafter"/>
</dbReference>
<keyword evidence="5" id="KW-1185">Reference proteome</keyword>
<feature type="repeat" description="PPR" evidence="3">
    <location>
        <begin position="171"/>
        <end position="208"/>
    </location>
</feature>
<dbReference type="SUPFAM" id="SSF81901">
    <property type="entry name" value="HCP-like"/>
    <property type="match status" value="1"/>
</dbReference>
<name>A0AAE0CW91_9ROSI</name>
<comment type="caution">
    <text evidence="4">The sequence shown here is derived from an EMBL/GenBank/DDBJ whole genome shotgun (WGS) entry which is preliminary data.</text>
</comment>
<dbReference type="PROSITE" id="PS51375">
    <property type="entry name" value="PPR"/>
    <property type="match status" value="14"/>
</dbReference>
<proteinExistence type="inferred from homology"/>
<protein>
    <recommendedName>
        <fullName evidence="6">Pentatricopeptide repeat-containing protein</fullName>
    </recommendedName>
</protein>
<evidence type="ECO:0000256" key="1">
    <source>
        <dbReference type="ARBA" id="ARBA00007626"/>
    </source>
</evidence>
<sequence length="754" mass="84083">MPFRNRQIHRSVSSLASPSTTDDRFLADKALTLLKRHPYQLNSLSSNFTPEAAFNLLIKTQSDQTLTLKFLDWARPHPFFTPKLKCLTLHILTKFKLYKTGQSLSRDLAVNLTDDDGSFVFSCIKDTCEYCDSGSGSAVIDLVVKSYSNLNMIDKALKIVNLAKSHGFMPGILSYNAILDSIIRSRGDNWVKFAEDMYNEMISSQISPNVFTYNILMRGFCAGGNFEMGLSILSRMEKNGCLANVVTYNTLMDGHCKLRRIDKALELLRVMPSKGIEPNLISFNVIVNGLCREGRIKETIGVLKEMNEKGFVPDEVTYNTLVNGYCKEGDFHQALVLHAEMVRNGLSPNVVTFTSLISSMCKARNMNRAMEFFNQMHVRGIRPNERTYTTLVDGFSQQGCLDDAYHVLKEMTKNGFVPSIVTYNAVINGHCIVGKMEDAVGVIRNMSAKGLTPDVVSYSTIVSGFCRIRELGKAFDFKREMVEKGISPDAITYSALIQGLCYQGGLTEACDLFQEMLSIGLPPDEITYTTLINAYCAEGDVKTALHLHDEMIQKGFLPDVVTYSVLINGLNKQARTREAKRLLLKLFYNDSVPSDVTYNTLIENCSNIEFKSVVALIKGFCMKGLMNEADQVFESMLQRNHKPNEAVYDVIIHGHCKGGNVKKAYDLYREMVSSGFVPHTVTIIALVKALFSEGMSEELSQVIGNTLRSSRLTDAELAKVLVEINHKEGNMDAVFNVLTEMAKDGLLPNSGRSS</sequence>
<dbReference type="EMBL" id="JANJYI010000001">
    <property type="protein sequence ID" value="KAK2665143.1"/>
    <property type="molecule type" value="Genomic_DNA"/>
</dbReference>
<dbReference type="GO" id="GO:0005739">
    <property type="term" value="C:mitochondrion"/>
    <property type="evidence" value="ECO:0007669"/>
    <property type="project" value="TreeGrafter"/>
</dbReference>
<dbReference type="Gene3D" id="1.25.40.10">
    <property type="entry name" value="Tetratricopeptide repeat domain"/>
    <property type="match status" value="6"/>
</dbReference>
<feature type="repeat" description="PPR" evidence="3">
    <location>
        <begin position="384"/>
        <end position="418"/>
    </location>
</feature>
<comment type="similarity">
    <text evidence="1">Belongs to the PPR family. P subfamily.</text>
</comment>
<evidence type="ECO:0000313" key="5">
    <source>
        <dbReference type="Proteomes" id="UP001280121"/>
    </source>
</evidence>
<dbReference type="Pfam" id="PF13041">
    <property type="entry name" value="PPR_2"/>
    <property type="match status" value="7"/>
</dbReference>
<dbReference type="PANTHER" id="PTHR47934">
    <property type="entry name" value="PENTATRICOPEPTIDE REPEAT-CONTAINING PROTEIN PET309, MITOCHONDRIAL"/>
    <property type="match status" value="1"/>
</dbReference>